<comment type="pathway">
    <text evidence="1">Purine metabolism; IMP biosynthesis via de novo pathway; 5-amino-1-(5-phospho-D-ribosyl)imidazole-4-carboxamide from 5-amino-1-(5-phospho-D-ribosyl)imidazole-4-carboxylate: step 1/2.</text>
</comment>
<evidence type="ECO:0000256" key="5">
    <source>
        <dbReference type="ARBA" id="ARBA00022741"/>
    </source>
</evidence>
<dbReference type="PANTHER" id="PTHR43700:SF1">
    <property type="entry name" value="PHOSPHORIBOSYLAMINOIMIDAZOLE-SUCCINOCARBOXAMIDE SYNTHASE"/>
    <property type="match status" value="1"/>
</dbReference>
<name>A0A0R2T948_9GAMM</name>
<evidence type="ECO:0000256" key="6">
    <source>
        <dbReference type="ARBA" id="ARBA00022755"/>
    </source>
</evidence>
<comment type="caution">
    <text evidence="10">The sequence shown here is derived from an EMBL/GenBank/DDBJ whole genome shotgun (WGS) entry which is preliminary data.</text>
</comment>
<evidence type="ECO:0000313" key="11">
    <source>
        <dbReference type="Proteomes" id="UP000051242"/>
    </source>
</evidence>
<evidence type="ECO:0000259" key="9">
    <source>
        <dbReference type="Pfam" id="PF01259"/>
    </source>
</evidence>
<evidence type="ECO:0000256" key="7">
    <source>
        <dbReference type="ARBA" id="ARBA00022840"/>
    </source>
</evidence>
<dbReference type="GO" id="GO:0005737">
    <property type="term" value="C:cytoplasm"/>
    <property type="evidence" value="ECO:0007669"/>
    <property type="project" value="TreeGrafter"/>
</dbReference>
<evidence type="ECO:0000256" key="8">
    <source>
        <dbReference type="ARBA" id="ARBA00048475"/>
    </source>
</evidence>
<sequence>MTATAPLSISEIQELVAEHGASVSQGRSIGELIADGELPRLADATVLKGKVSDSVFGESLVTADGRELRLMFRNNRISTHDVNRGAIPFKDQVLALNHDHMRRLVSGAIGSSQCEVTGLAATSTVIPAENLELVMLENVLRRYMAKSSTSTSLYQHWLAAKESGARVLRFAGHELTVNSLQPNGCLPYLLDTPSSKAAVDETMDAEQLVAMGVCTSGQYAQIRNASIMAFGIVTEHLRERGMVLVDTKTEHGINREGEIVAADELYTMDSSRFWRLDDAGELLTRDGEPVSFSKEFARGMVTERDQQFTQTQANEIAVRYIEGLQHLLGIAFVPDLRPRDERLVESVNLILDSLT</sequence>
<comment type="similarity">
    <text evidence="2">Belongs to the SAICAR synthetase family.</text>
</comment>
<keyword evidence="5" id="KW-0547">Nucleotide-binding</keyword>
<dbReference type="EC" id="6.3.2.6" evidence="3"/>
<gene>
    <name evidence="10" type="ORF">ABR85_11745</name>
</gene>
<dbReference type="Proteomes" id="UP000051242">
    <property type="component" value="Unassembled WGS sequence"/>
</dbReference>
<dbReference type="AlphaFoldDB" id="A0A0R2T948"/>
<dbReference type="Gene3D" id="3.30.470.20">
    <property type="entry name" value="ATP-grasp fold, B domain"/>
    <property type="match status" value="1"/>
</dbReference>
<reference evidence="10 11" key="1">
    <citation type="submission" date="2015-10" db="EMBL/GenBank/DDBJ databases">
        <title>Metagenome-Assembled Genomes uncover a global brackish microbiome.</title>
        <authorList>
            <person name="Hugerth L.W."/>
            <person name="Larsson J."/>
            <person name="Alneberg J."/>
            <person name="Lindh M.V."/>
            <person name="Legrand C."/>
            <person name="Pinhassi J."/>
            <person name="Andersson A.F."/>
        </authorList>
    </citation>
    <scope>NUCLEOTIDE SEQUENCE [LARGE SCALE GENOMIC DNA]</scope>
    <source>
        <strain evidence="10">BACL22 MAG-120619-bin3</strain>
    </source>
</reference>
<dbReference type="SUPFAM" id="SSF56104">
    <property type="entry name" value="SAICAR synthase-like"/>
    <property type="match status" value="1"/>
</dbReference>
<feature type="domain" description="SAICAR synthetase/ADE2 N-terminal" evidence="9">
    <location>
        <begin position="66"/>
        <end position="311"/>
    </location>
</feature>
<evidence type="ECO:0000313" key="10">
    <source>
        <dbReference type="EMBL" id="KRO81963.1"/>
    </source>
</evidence>
<protein>
    <recommendedName>
        <fullName evidence="3">phosphoribosylaminoimidazolesuccinocarboxamide synthase</fullName>
        <ecNumber evidence="3">6.3.2.6</ecNumber>
    </recommendedName>
</protein>
<dbReference type="Pfam" id="PF01259">
    <property type="entry name" value="SAICAR_synt"/>
    <property type="match status" value="1"/>
</dbReference>
<keyword evidence="7" id="KW-0067">ATP-binding</keyword>
<evidence type="ECO:0000256" key="1">
    <source>
        <dbReference type="ARBA" id="ARBA00004672"/>
    </source>
</evidence>
<dbReference type="GO" id="GO:0004639">
    <property type="term" value="F:phosphoribosylaminoimidazolesuccinocarboxamide synthase activity"/>
    <property type="evidence" value="ECO:0007669"/>
    <property type="project" value="UniProtKB-EC"/>
</dbReference>
<dbReference type="PANTHER" id="PTHR43700">
    <property type="entry name" value="PHOSPHORIBOSYLAMINOIMIDAZOLE-SUCCINOCARBOXAMIDE SYNTHASE"/>
    <property type="match status" value="1"/>
</dbReference>
<keyword evidence="6" id="KW-0658">Purine biosynthesis</keyword>
<dbReference type="EMBL" id="LICD01000057">
    <property type="protein sequence ID" value="KRO81963.1"/>
    <property type="molecule type" value="Genomic_DNA"/>
</dbReference>
<dbReference type="GO" id="GO:0006189">
    <property type="term" value="P:'de novo' IMP biosynthetic process"/>
    <property type="evidence" value="ECO:0007669"/>
    <property type="project" value="UniProtKB-UniPathway"/>
</dbReference>
<evidence type="ECO:0000256" key="3">
    <source>
        <dbReference type="ARBA" id="ARBA00012217"/>
    </source>
</evidence>
<evidence type="ECO:0000256" key="2">
    <source>
        <dbReference type="ARBA" id="ARBA00010190"/>
    </source>
</evidence>
<accession>A0A0R2T948</accession>
<dbReference type="UniPathway" id="UPA00074">
    <property type="reaction ID" value="UER00131"/>
</dbReference>
<proteinExistence type="inferred from homology"/>
<dbReference type="InterPro" id="IPR028923">
    <property type="entry name" value="SAICAR_synt/ADE2_N"/>
</dbReference>
<keyword evidence="4" id="KW-0436">Ligase</keyword>
<comment type="catalytic activity">
    <reaction evidence="8">
        <text>5-amino-1-(5-phospho-D-ribosyl)imidazole-4-carboxylate + L-aspartate + ATP = (2S)-2-[5-amino-1-(5-phospho-beta-D-ribosyl)imidazole-4-carboxamido]succinate + ADP + phosphate + 2 H(+)</text>
        <dbReference type="Rhea" id="RHEA:22628"/>
        <dbReference type="ChEBI" id="CHEBI:15378"/>
        <dbReference type="ChEBI" id="CHEBI:29991"/>
        <dbReference type="ChEBI" id="CHEBI:30616"/>
        <dbReference type="ChEBI" id="CHEBI:43474"/>
        <dbReference type="ChEBI" id="CHEBI:58443"/>
        <dbReference type="ChEBI" id="CHEBI:77657"/>
        <dbReference type="ChEBI" id="CHEBI:456216"/>
        <dbReference type="EC" id="6.3.2.6"/>
    </reaction>
</comment>
<evidence type="ECO:0000256" key="4">
    <source>
        <dbReference type="ARBA" id="ARBA00022598"/>
    </source>
</evidence>
<organism evidence="10 11">
    <name type="scientific">OM182 bacterium BACL3 MAG-120619-bin3</name>
    <dbReference type="NCBI Taxonomy" id="1655593"/>
    <lineage>
        <taxon>Bacteria</taxon>
        <taxon>Pseudomonadati</taxon>
        <taxon>Pseudomonadota</taxon>
        <taxon>Gammaproteobacteria</taxon>
        <taxon>OMG group</taxon>
        <taxon>OM182 clade</taxon>
    </lineage>
</organism>
<dbReference type="GO" id="GO:0005524">
    <property type="term" value="F:ATP binding"/>
    <property type="evidence" value="ECO:0007669"/>
    <property type="project" value="UniProtKB-KW"/>
</dbReference>